<name>A0A7J6G0Z8_CANSA</name>
<sequence>MTVLNKEIEKKKKKNIIEKEEEYSSEPSIDRVLMMKSKGNMICSEAGEITEQESGESSEEIESPRSVGGFSGRRNKQKELVHSQILRIREEDLHLGEDLGESNNSNISINNSGFSLNVVVFSRPILPCSPLGGGNPDKNVRLCTEDIFSTKDLKIRTKANQLSRADDEVGNLRRHNREESVTKK</sequence>
<evidence type="ECO:0000313" key="3">
    <source>
        <dbReference type="Proteomes" id="UP000525078"/>
    </source>
</evidence>
<evidence type="ECO:0000256" key="1">
    <source>
        <dbReference type="SAM" id="MobiDB-lite"/>
    </source>
</evidence>
<reference evidence="2 3" key="1">
    <citation type="journal article" date="2020" name="bioRxiv">
        <title>Sequence and annotation of 42 cannabis genomes reveals extensive copy number variation in cannabinoid synthesis and pathogen resistance genes.</title>
        <authorList>
            <person name="Mckernan K.J."/>
            <person name="Helbert Y."/>
            <person name="Kane L.T."/>
            <person name="Ebling H."/>
            <person name="Zhang L."/>
            <person name="Liu B."/>
            <person name="Eaton Z."/>
            <person name="Mclaughlin S."/>
            <person name="Kingan S."/>
            <person name="Baybayan P."/>
            <person name="Concepcion G."/>
            <person name="Jordan M."/>
            <person name="Riva A."/>
            <person name="Barbazuk W."/>
            <person name="Harkins T."/>
        </authorList>
    </citation>
    <scope>NUCLEOTIDE SEQUENCE [LARGE SCALE GENOMIC DNA]</scope>
    <source>
        <strain evidence="3">cv. Jamaican Lion 4</strain>
        <tissue evidence="2">Leaf</tissue>
    </source>
</reference>
<comment type="caution">
    <text evidence="2">The sequence shown here is derived from an EMBL/GenBank/DDBJ whole genome shotgun (WGS) entry which is preliminary data.</text>
</comment>
<feature type="region of interest" description="Disordered" evidence="1">
    <location>
        <begin position="47"/>
        <end position="74"/>
    </location>
</feature>
<feature type="compositionally biased region" description="Basic and acidic residues" evidence="1">
    <location>
        <begin position="164"/>
        <end position="184"/>
    </location>
</feature>
<feature type="compositionally biased region" description="Acidic residues" evidence="1">
    <location>
        <begin position="48"/>
        <end position="61"/>
    </location>
</feature>
<organism evidence="2 3">
    <name type="scientific">Cannabis sativa</name>
    <name type="common">Hemp</name>
    <name type="synonym">Marijuana</name>
    <dbReference type="NCBI Taxonomy" id="3483"/>
    <lineage>
        <taxon>Eukaryota</taxon>
        <taxon>Viridiplantae</taxon>
        <taxon>Streptophyta</taxon>
        <taxon>Embryophyta</taxon>
        <taxon>Tracheophyta</taxon>
        <taxon>Spermatophyta</taxon>
        <taxon>Magnoliopsida</taxon>
        <taxon>eudicotyledons</taxon>
        <taxon>Gunneridae</taxon>
        <taxon>Pentapetalae</taxon>
        <taxon>rosids</taxon>
        <taxon>fabids</taxon>
        <taxon>Rosales</taxon>
        <taxon>Cannabaceae</taxon>
        <taxon>Cannabis</taxon>
    </lineage>
</organism>
<dbReference type="Proteomes" id="UP000525078">
    <property type="component" value="Unassembled WGS sequence"/>
</dbReference>
<gene>
    <name evidence="2" type="ORF">F8388_025545</name>
</gene>
<accession>A0A7J6G0Z8</accession>
<dbReference type="AlphaFoldDB" id="A0A7J6G0Z8"/>
<evidence type="ECO:0000313" key="2">
    <source>
        <dbReference type="EMBL" id="KAF4376674.1"/>
    </source>
</evidence>
<protein>
    <submittedName>
        <fullName evidence="2">Uncharacterized protein</fullName>
    </submittedName>
</protein>
<feature type="region of interest" description="Disordered" evidence="1">
    <location>
        <begin position="160"/>
        <end position="184"/>
    </location>
</feature>
<proteinExistence type="predicted"/>
<dbReference type="EMBL" id="JAATIP010000084">
    <property type="protein sequence ID" value="KAF4376674.1"/>
    <property type="molecule type" value="Genomic_DNA"/>
</dbReference>